<sequence length="196" mass="21400">MKTLFITLLATLFVEIVSGANSRSQAEVFVEILADAFSESQISNNDSQSAPIGGFQGVPNGFPWGIQGIFDQIFGKHGHRHHRRHGNESSSENGSSEEGPVNKTYCSTCNTDINTSHGSFPIIQTLSYDYNGCSNLTLNCTSPYGGMVYLQWFNGGQLVAIEPSFGEVNISITCNENHSYYFGKAVDTVNCTDFET</sequence>
<evidence type="ECO:0000256" key="1">
    <source>
        <dbReference type="SAM" id="MobiDB-lite"/>
    </source>
</evidence>
<evidence type="ECO:0000313" key="5">
    <source>
        <dbReference type="WBParaSite" id="ACRNAN_scaffold6297.g23053.t1"/>
    </source>
</evidence>
<evidence type="ECO:0000313" key="4">
    <source>
        <dbReference type="Proteomes" id="UP000887540"/>
    </source>
</evidence>
<dbReference type="AlphaFoldDB" id="A0A914E9P5"/>
<feature type="chain" id="PRO_5038022910" evidence="2">
    <location>
        <begin position="20"/>
        <end position="196"/>
    </location>
</feature>
<keyword evidence="2" id="KW-0732">Signal</keyword>
<protein>
    <submittedName>
        <fullName evidence="5">C6 domain-containing protein</fullName>
    </submittedName>
</protein>
<evidence type="ECO:0000259" key="3">
    <source>
        <dbReference type="SMART" id="SM01048"/>
    </source>
</evidence>
<feature type="signal peptide" evidence="2">
    <location>
        <begin position="1"/>
        <end position="19"/>
    </location>
</feature>
<keyword evidence="4" id="KW-1185">Reference proteome</keyword>
<evidence type="ECO:0000256" key="2">
    <source>
        <dbReference type="SAM" id="SignalP"/>
    </source>
</evidence>
<reference evidence="5" key="1">
    <citation type="submission" date="2022-11" db="UniProtKB">
        <authorList>
            <consortium name="WormBaseParasite"/>
        </authorList>
    </citation>
    <scope>IDENTIFICATION</scope>
</reference>
<feature type="domain" description="C6" evidence="3">
    <location>
        <begin position="106"/>
        <end position="191"/>
    </location>
</feature>
<organism evidence="4 5">
    <name type="scientific">Acrobeloides nanus</name>
    <dbReference type="NCBI Taxonomy" id="290746"/>
    <lineage>
        <taxon>Eukaryota</taxon>
        <taxon>Metazoa</taxon>
        <taxon>Ecdysozoa</taxon>
        <taxon>Nematoda</taxon>
        <taxon>Chromadorea</taxon>
        <taxon>Rhabditida</taxon>
        <taxon>Tylenchina</taxon>
        <taxon>Cephalobomorpha</taxon>
        <taxon>Cephaloboidea</taxon>
        <taxon>Cephalobidae</taxon>
        <taxon>Acrobeloides</taxon>
    </lineage>
</organism>
<dbReference type="Proteomes" id="UP000887540">
    <property type="component" value="Unplaced"/>
</dbReference>
<feature type="compositionally biased region" description="Low complexity" evidence="1">
    <location>
        <begin position="88"/>
        <end position="99"/>
    </location>
</feature>
<dbReference type="InterPro" id="IPR002601">
    <property type="entry name" value="C6_domain"/>
</dbReference>
<accession>A0A914E9P5</accession>
<proteinExistence type="predicted"/>
<feature type="region of interest" description="Disordered" evidence="1">
    <location>
        <begin position="79"/>
        <end position="101"/>
    </location>
</feature>
<dbReference type="SMART" id="SM01048">
    <property type="entry name" value="C6"/>
    <property type="match status" value="1"/>
</dbReference>
<dbReference type="WBParaSite" id="ACRNAN_scaffold6297.g23053.t1">
    <property type="protein sequence ID" value="ACRNAN_scaffold6297.g23053.t1"/>
    <property type="gene ID" value="ACRNAN_scaffold6297.g23053"/>
</dbReference>
<name>A0A914E9P5_9BILA</name>